<feature type="domain" description="Signal transduction histidine kinase subgroup 2 dimerisation and phosphoacceptor" evidence="8">
    <location>
        <begin position="4"/>
        <end position="78"/>
    </location>
</feature>
<dbReference type="Proteomes" id="UP001277561">
    <property type="component" value="Unassembled WGS sequence"/>
</dbReference>
<gene>
    <name evidence="9" type="ORF">RMS29_27360</name>
</gene>
<keyword evidence="6 9" id="KW-0418">Kinase</keyword>
<proteinExistence type="predicted"/>
<comment type="caution">
    <text evidence="9">The sequence shown here is derived from an EMBL/GenBank/DDBJ whole genome shotgun (WGS) entry which is preliminary data.</text>
</comment>
<dbReference type="InterPro" id="IPR011495">
    <property type="entry name" value="Sig_transdc_His_kin_sub2_dim/P"/>
</dbReference>
<evidence type="ECO:0000313" key="10">
    <source>
        <dbReference type="Proteomes" id="UP001277561"/>
    </source>
</evidence>
<dbReference type="InterPro" id="IPR036890">
    <property type="entry name" value="HATPase_C_sf"/>
</dbReference>
<evidence type="ECO:0000256" key="5">
    <source>
        <dbReference type="ARBA" id="ARBA00022741"/>
    </source>
</evidence>
<dbReference type="EC" id="2.7.13.3" evidence="2"/>
<evidence type="ECO:0000256" key="7">
    <source>
        <dbReference type="ARBA" id="ARBA00022840"/>
    </source>
</evidence>
<evidence type="ECO:0000256" key="3">
    <source>
        <dbReference type="ARBA" id="ARBA00022553"/>
    </source>
</evidence>
<evidence type="ECO:0000256" key="6">
    <source>
        <dbReference type="ARBA" id="ARBA00022777"/>
    </source>
</evidence>
<dbReference type="Pfam" id="PF07568">
    <property type="entry name" value="HisKA_2"/>
    <property type="match status" value="1"/>
</dbReference>
<evidence type="ECO:0000313" key="9">
    <source>
        <dbReference type="EMBL" id="MDX8332918.1"/>
    </source>
</evidence>
<evidence type="ECO:0000256" key="1">
    <source>
        <dbReference type="ARBA" id="ARBA00000085"/>
    </source>
</evidence>
<comment type="catalytic activity">
    <reaction evidence="1">
        <text>ATP + protein L-histidine = ADP + protein N-phospho-L-histidine.</text>
        <dbReference type="EC" id="2.7.13.3"/>
    </reaction>
</comment>
<keyword evidence="3" id="KW-0597">Phosphoprotein</keyword>
<name>A0ABU4W566_9HYPH</name>
<dbReference type="EMBL" id="JAVRAD010000027">
    <property type="protein sequence ID" value="MDX8332918.1"/>
    <property type="molecule type" value="Genomic_DNA"/>
</dbReference>
<keyword evidence="10" id="KW-1185">Reference proteome</keyword>
<dbReference type="Gene3D" id="3.30.565.10">
    <property type="entry name" value="Histidine kinase-like ATPase, C-terminal domain"/>
    <property type="match status" value="1"/>
</dbReference>
<protein>
    <recommendedName>
        <fullName evidence="2">histidine kinase</fullName>
        <ecNumber evidence="2">2.7.13.3</ecNumber>
    </recommendedName>
</protein>
<accession>A0ABU4W566</accession>
<keyword evidence="7" id="KW-0067">ATP-binding</keyword>
<evidence type="ECO:0000256" key="2">
    <source>
        <dbReference type="ARBA" id="ARBA00012438"/>
    </source>
</evidence>
<keyword evidence="4 9" id="KW-0808">Transferase</keyword>
<organism evidence="9 10">
    <name type="scientific">Agrobacterium rosae</name>
    <dbReference type="NCBI Taxonomy" id="1972867"/>
    <lineage>
        <taxon>Bacteria</taxon>
        <taxon>Pseudomonadati</taxon>
        <taxon>Pseudomonadota</taxon>
        <taxon>Alphaproteobacteria</taxon>
        <taxon>Hyphomicrobiales</taxon>
        <taxon>Rhizobiaceae</taxon>
        <taxon>Rhizobium/Agrobacterium group</taxon>
        <taxon>Agrobacterium</taxon>
    </lineage>
</organism>
<dbReference type="GO" id="GO:0004673">
    <property type="term" value="F:protein histidine kinase activity"/>
    <property type="evidence" value="ECO:0007669"/>
    <property type="project" value="UniProtKB-EC"/>
</dbReference>
<dbReference type="RefSeq" id="WP_320188939.1">
    <property type="nucleotide sequence ID" value="NZ_CP192765.1"/>
</dbReference>
<dbReference type="Gene3D" id="3.30.450.20">
    <property type="entry name" value="PAS domain"/>
    <property type="match status" value="1"/>
</dbReference>
<sequence>MLKEVNHRVQNSLQLVSAFLRLQARSANDSQSKLHLDEAQKRLTAVALVHRRLYQDESIEVIDLSRYLEDLCHEMKSSMDADWAEHIEVSLAPILVATERAVNIGLILTELIINANKYAYGGKPGPLAIDLEQHRTSLPDCLGQRHWQIGRIIRRPWFWLKDAVSDRRPPRRPCR</sequence>
<dbReference type="PANTHER" id="PTHR41523">
    <property type="entry name" value="TWO-COMPONENT SYSTEM SENSOR PROTEIN"/>
    <property type="match status" value="1"/>
</dbReference>
<evidence type="ECO:0000256" key="4">
    <source>
        <dbReference type="ARBA" id="ARBA00022679"/>
    </source>
</evidence>
<dbReference type="PANTHER" id="PTHR41523:SF8">
    <property type="entry name" value="ETHYLENE RESPONSE SENSOR PROTEIN"/>
    <property type="match status" value="1"/>
</dbReference>
<evidence type="ECO:0000259" key="8">
    <source>
        <dbReference type="Pfam" id="PF07568"/>
    </source>
</evidence>
<keyword evidence="5" id="KW-0547">Nucleotide-binding</keyword>
<reference evidence="9" key="1">
    <citation type="journal article" date="2023" name="Phytobiomes J">
        <title>Deciphering the key players within the bacterial microbiota associated with aerial crown gall tumors on rhododendron: Insights into the gallobiome.</title>
        <authorList>
            <person name="Kuzmanovic N."/>
            <person name="Nesme J."/>
            <person name="Wolf J."/>
            <person name="Neumann-Schaal M."/>
            <person name="Petersen J."/>
            <person name="Fernandez-Gnecco G."/>
            <person name="Sproeer C."/>
            <person name="Bunk B."/>
            <person name="Overmann J."/>
            <person name="Sorensen S.J."/>
            <person name="Idczak E."/>
            <person name="Smalla K."/>
        </authorList>
    </citation>
    <scope>NUCLEOTIDE SEQUENCE [LARGE SCALE GENOMIC DNA]</scope>
    <source>
        <strain evidence="9">Rho-14.1</strain>
    </source>
</reference>